<dbReference type="InterPro" id="IPR001478">
    <property type="entry name" value="PDZ"/>
</dbReference>
<dbReference type="InterPro" id="IPR051971">
    <property type="entry name" value="E3_ubiquitin-PDZ_ligase"/>
</dbReference>
<dbReference type="InterPro" id="IPR036034">
    <property type="entry name" value="PDZ_sf"/>
</dbReference>
<dbReference type="SMART" id="SM00228">
    <property type="entry name" value="PDZ"/>
    <property type="match status" value="1"/>
</dbReference>
<evidence type="ECO:0000313" key="3">
    <source>
        <dbReference type="EMBL" id="PAA74924.1"/>
    </source>
</evidence>
<comment type="caution">
    <text evidence="3">The sequence shown here is derived from an EMBL/GenBank/DDBJ whole genome shotgun (WGS) entry which is preliminary data.</text>
</comment>
<feature type="compositionally biased region" description="Polar residues" evidence="1">
    <location>
        <begin position="352"/>
        <end position="363"/>
    </location>
</feature>
<name>A0A267FNZ4_9PLAT</name>
<evidence type="ECO:0000256" key="1">
    <source>
        <dbReference type="SAM" id="MobiDB-lite"/>
    </source>
</evidence>
<feature type="region of interest" description="Disordered" evidence="1">
    <location>
        <begin position="555"/>
        <end position="582"/>
    </location>
</feature>
<dbReference type="PANTHER" id="PTHR15545">
    <property type="entry name" value="PDZ DOMAIN CONTAINING RING FINGER PROTEIN 3, 4"/>
    <property type="match status" value="1"/>
</dbReference>
<feature type="compositionally biased region" description="Polar residues" evidence="1">
    <location>
        <begin position="253"/>
        <end position="265"/>
    </location>
</feature>
<feature type="compositionally biased region" description="Low complexity" evidence="1">
    <location>
        <begin position="388"/>
        <end position="413"/>
    </location>
</feature>
<dbReference type="OrthoDB" id="6270329at2759"/>
<dbReference type="CDD" id="cd06716">
    <property type="entry name" value="PDZ2-PDZRN4-like"/>
    <property type="match status" value="1"/>
</dbReference>
<reference evidence="3 4" key="1">
    <citation type="submission" date="2017-06" db="EMBL/GenBank/DDBJ databases">
        <title>A platform for efficient transgenesis in Macrostomum lignano, a flatworm model organism for stem cell research.</title>
        <authorList>
            <person name="Berezikov E."/>
        </authorList>
    </citation>
    <scope>NUCLEOTIDE SEQUENCE [LARGE SCALE GENOMIC DNA]</scope>
    <source>
        <strain evidence="3">DV1</strain>
        <tissue evidence="3">Whole organism</tissue>
    </source>
</reference>
<gene>
    <name evidence="3" type="ORF">BOX15_Mlig021726g3</name>
</gene>
<feature type="domain" description="PDZ" evidence="2">
    <location>
        <begin position="165"/>
        <end position="253"/>
    </location>
</feature>
<dbReference type="AlphaFoldDB" id="A0A267FNZ4"/>
<feature type="compositionally biased region" description="Basic and acidic residues" evidence="1">
    <location>
        <begin position="313"/>
        <end position="327"/>
    </location>
</feature>
<dbReference type="Gene3D" id="2.30.42.10">
    <property type="match status" value="2"/>
</dbReference>
<dbReference type="Proteomes" id="UP000215902">
    <property type="component" value="Unassembled WGS sequence"/>
</dbReference>
<evidence type="ECO:0000259" key="2">
    <source>
        <dbReference type="PROSITE" id="PS50106"/>
    </source>
</evidence>
<dbReference type="SUPFAM" id="SSF50156">
    <property type="entry name" value="PDZ domain-like"/>
    <property type="match status" value="2"/>
</dbReference>
<dbReference type="Pfam" id="PF00595">
    <property type="entry name" value="PDZ"/>
    <property type="match status" value="1"/>
</dbReference>
<dbReference type="STRING" id="282301.A0A267FNZ4"/>
<accession>A0A267FNZ4</accession>
<feature type="compositionally biased region" description="Polar residues" evidence="1">
    <location>
        <begin position="453"/>
        <end position="468"/>
    </location>
</feature>
<protein>
    <recommendedName>
        <fullName evidence="2">PDZ domain-containing protein</fullName>
    </recommendedName>
</protein>
<organism evidence="3 4">
    <name type="scientific">Macrostomum lignano</name>
    <dbReference type="NCBI Taxonomy" id="282301"/>
    <lineage>
        <taxon>Eukaryota</taxon>
        <taxon>Metazoa</taxon>
        <taxon>Spiralia</taxon>
        <taxon>Lophotrochozoa</taxon>
        <taxon>Platyhelminthes</taxon>
        <taxon>Rhabditophora</taxon>
        <taxon>Macrostomorpha</taxon>
        <taxon>Macrostomida</taxon>
        <taxon>Macrostomidae</taxon>
        <taxon>Macrostomum</taxon>
    </lineage>
</organism>
<feature type="region of interest" description="Disordered" evidence="1">
    <location>
        <begin position="251"/>
        <end position="274"/>
    </location>
</feature>
<dbReference type="EMBL" id="NIVC01000913">
    <property type="protein sequence ID" value="PAA74924.1"/>
    <property type="molecule type" value="Genomic_DNA"/>
</dbReference>
<evidence type="ECO:0000313" key="4">
    <source>
        <dbReference type="Proteomes" id="UP000215902"/>
    </source>
</evidence>
<feature type="domain" description="PDZ" evidence="2">
    <location>
        <begin position="5"/>
        <end position="40"/>
    </location>
</feature>
<dbReference type="PROSITE" id="PS50106">
    <property type="entry name" value="PDZ"/>
    <property type="match status" value="2"/>
</dbReference>
<feature type="region of interest" description="Disordered" evidence="1">
    <location>
        <begin position="304"/>
        <end position="492"/>
    </location>
</feature>
<feature type="compositionally biased region" description="Low complexity" evidence="1">
    <location>
        <begin position="563"/>
        <end position="573"/>
    </location>
</feature>
<sequence>MDFVILKVNGLDLSGASHNEAVEAFRQAKEPIIVQVVRQSALNQQTTTATMHRQATVGGPTMIPPPPTKPLPRVPQPADGEAAPCCRLPASQRSQPPAAQARCPTTSLQHVAPPQLTPPPVPPFPAQLMRCGLFTQASSSSEAKTPDAEDDEFYNNVDDEFDYEEVVLCRSSAAEKLGLTLCYSSMDGGSSESPTEVFVSEVEPSGIAAASSRIRPGDQILRINGHPVRTRDQAVRLFGAGDRRVALLVARPSTATTSDTGGSERSSSSSAAAAAAANLDELHLELMMLETPAEIDEVDERFGGIDENEQDDDAKKEALKNRVRDQQQDSGVSSTQSSEQEVEELAAALTRLTRSSSASPSDARQQHAQQQQQPRCVPRMGTRLQRGSPQPTQQQQQQPAPTAAASRSAACQTVGTAEAVEGRPDAHRRCQNQQDPQRREQRHSKCAVRAAANVQSSTMRGSSFTSMARHQPVHHWEEPQQQQQQQQAAQPPMEWVVKRRADGSRYVTRRPVLSRLLKARAAQVAKERAGLTTDDDAASCLGRWAPRHERKRHLLRTGRRAAQQQQQQQQQQQLEPASVIFV</sequence>
<proteinExistence type="predicted"/>
<feature type="compositionally biased region" description="Low complexity" evidence="1">
    <location>
        <begin position="328"/>
        <end position="339"/>
    </location>
</feature>
<feature type="compositionally biased region" description="Low complexity" evidence="1">
    <location>
        <begin position="479"/>
        <end position="492"/>
    </location>
</feature>
<keyword evidence="4" id="KW-1185">Reference proteome</keyword>
<dbReference type="PANTHER" id="PTHR15545:SF8">
    <property type="entry name" value="SLO-INTERACTING PROTEIN 1"/>
    <property type="match status" value="1"/>
</dbReference>